<reference evidence="1" key="1">
    <citation type="submission" date="2013-11" db="EMBL/GenBank/DDBJ databases">
        <title>Draft genome sequence of the broad-host-range Rhizobium sp. LPU83 strain, a member of the low-genetic diversity Oregon-like Rhizobium sp. group.</title>
        <authorList>
            <person name="Wibberg D."/>
            <person name="Puehler A."/>
            <person name="Schlueter A."/>
        </authorList>
    </citation>
    <scope>NUCLEOTIDE SEQUENCE [LARGE SCALE GENOMIC DNA]</scope>
    <source>
        <strain evidence="1">LPU83</strain>
    </source>
</reference>
<dbReference type="KEGG" id="rhl:LPU83_1839"/>
<dbReference type="AlphaFoldDB" id="W6RFQ8"/>
<accession>W6RFQ8</accession>
<gene>
    <name evidence="1" type="ORF">LPU83_1839</name>
</gene>
<dbReference type="PATRIC" id="fig|348824.6.peg.1973"/>
<organism evidence="1 2">
    <name type="scientific">Rhizobium favelukesii</name>
    <dbReference type="NCBI Taxonomy" id="348824"/>
    <lineage>
        <taxon>Bacteria</taxon>
        <taxon>Pseudomonadati</taxon>
        <taxon>Pseudomonadota</taxon>
        <taxon>Alphaproteobacteria</taxon>
        <taxon>Hyphomicrobiales</taxon>
        <taxon>Rhizobiaceae</taxon>
        <taxon>Rhizobium/Agrobacterium group</taxon>
        <taxon>Rhizobium</taxon>
    </lineage>
</organism>
<evidence type="ECO:0000313" key="2">
    <source>
        <dbReference type="Proteomes" id="UP000019443"/>
    </source>
</evidence>
<sequence>MSVLERVASNGSVWTFVIAREVYSVDFSTHCASLTENDDCSGFMEVDE</sequence>
<dbReference type="HOGENOM" id="CLU_3157098_0_0_5"/>
<dbReference type="Proteomes" id="UP000019443">
    <property type="component" value="Chromosome"/>
</dbReference>
<proteinExistence type="predicted"/>
<evidence type="ECO:0000313" key="1">
    <source>
        <dbReference type="EMBL" id="CDM57503.1"/>
    </source>
</evidence>
<dbReference type="EMBL" id="HG916852">
    <property type="protein sequence ID" value="CDM57503.1"/>
    <property type="molecule type" value="Genomic_DNA"/>
</dbReference>
<name>W6RFQ8_9HYPH</name>
<protein>
    <submittedName>
        <fullName evidence="1">Uncharacterized protein</fullName>
    </submittedName>
</protein>
<keyword evidence="2" id="KW-1185">Reference proteome</keyword>